<protein>
    <recommendedName>
        <fullName evidence="9">Phosphatidylcholine transfer protein</fullName>
    </recommendedName>
    <alternativeName>
        <fullName evidence="11">START domain-containing protein 2</fullName>
    </alternativeName>
    <alternativeName>
        <fullName evidence="10">StAR-related lipid transfer protein 2</fullName>
    </alternativeName>
</protein>
<accession>A0A9Q0YPI6</accession>
<dbReference type="OrthoDB" id="1295045at2759"/>
<dbReference type="PANTHER" id="PTHR19308:SF8">
    <property type="entry name" value="STAR-RELATED LIPID TRANSFER PROTEIN 7, MITOCHONDRIAL"/>
    <property type="match status" value="1"/>
</dbReference>
<keyword evidence="15" id="KW-1185">Reference proteome</keyword>
<sequence>MALNCFFQSSRGFLVERSPFQQLFKSKLLSSPYDSSLTLQKRCVGQHTTRHREWLTHFRRILRGPSLSDSLEAIYRLLARQCNVYAGQRVRRLQQMWYFYSSLYSESALQTIVVNFARRNMRPTRRPIYYLFGAACFTWDRERITDNDIQRYIASDKALLDKLFSSSTLQKTFSLPSWQLIIDRQHLKVWRKPLESDYLYEYKVYGKFYDISARSFLRVNMDLDYRKIWDKLVIRLQLLERDEVTGSEVVYWVSHFPFPMQSRDYVYVRRCKVDHRSKTMYLVSKSLDHPGVPQNKNHVRVTSYESSLVIKPHRSFEENGFDYIMTYHDDPKAPIPTAAVKWMTAEGFPKYIETMHEATRHLDSFLPPREGEVSGAKESKQYMPSLNTNT</sequence>
<evidence type="ECO:0000256" key="8">
    <source>
        <dbReference type="ARBA" id="ARBA00063535"/>
    </source>
</evidence>
<dbReference type="EMBL" id="JAIZAY010000017">
    <property type="protein sequence ID" value="KAJ8026173.1"/>
    <property type="molecule type" value="Genomic_DNA"/>
</dbReference>
<organism evidence="14 15">
    <name type="scientific">Holothuria leucospilota</name>
    <name type="common">Black long sea cucumber</name>
    <name type="synonym">Mertensiothuria leucospilota</name>
    <dbReference type="NCBI Taxonomy" id="206669"/>
    <lineage>
        <taxon>Eukaryota</taxon>
        <taxon>Metazoa</taxon>
        <taxon>Echinodermata</taxon>
        <taxon>Eleutherozoa</taxon>
        <taxon>Echinozoa</taxon>
        <taxon>Holothuroidea</taxon>
        <taxon>Aspidochirotacea</taxon>
        <taxon>Aspidochirotida</taxon>
        <taxon>Holothuriidae</taxon>
        <taxon>Holothuria</taxon>
    </lineage>
</organism>
<comment type="subunit">
    <text evidence="8">Interacts with ACOT13/THEM2.</text>
</comment>
<feature type="domain" description="START" evidence="13">
    <location>
        <begin position="176"/>
        <end position="364"/>
    </location>
</feature>
<dbReference type="InterPro" id="IPR051213">
    <property type="entry name" value="START_lipid_transfer"/>
</dbReference>
<keyword evidence="7" id="KW-0446">Lipid-binding</keyword>
<dbReference type="SUPFAM" id="SSF55961">
    <property type="entry name" value="Bet v1-like"/>
    <property type="match status" value="1"/>
</dbReference>
<evidence type="ECO:0000256" key="5">
    <source>
        <dbReference type="ARBA" id="ARBA00022990"/>
    </source>
</evidence>
<keyword evidence="2" id="KW-0813">Transport</keyword>
<gene>
    <name evidence="14" type="ORF">HOLleu_33936</name>
</gene>
<evidence type="ECO:0000256" key="9">
    <source>
        <dbReference type="ARBA" id="ARBA00069061"/>
    </source>
</evidence>
<feature type="region of interest" description="Disordered" evidence="12">
    <location>
        <begin position="365"/>
        <end position="390"/>
    </location>
</feature>
<dbReference type="FunFam" id="3.30.530.20:FF:000017">
    <property type="entry name" value="Phosphatidylcholine transfer protein, putative"/>
    <property type="match status" value="1"/>
</dbReference>
<evidence type="ECO:0000256" key="2">
    <source>
        <dbReference type="ARBA" id="ARBA00022448"/>
    </source>
</evidence>
<evidence type="ECO:0000313" key="14">
    <source>
        <dbReference type="EMBL" id="KAJ8026173.1"/>
    </source>
</evidence>
<proteinExistence type="predicted"/>
<evidence type="ECO:0000259" key="13">
    <source>
        <dbReference type="PROSITE" id="PS50848"/>
    </source>
</evidence>
<dbReference type="Pfam" id="PF01852">
    <property type="entry name" value="START"/>
    <property type="match status" value="1"/>
</dbReference>
<dbReference type="SMART" id="SM00234">
    <property type="entry name" value="START"/>
    <property type="match status" value="1"/>
</dbReference>
<evidence type="ECO:0000256" key="11">
    <source>
        <dbReference type="ARBA" id="ARBA00079049"/>
    </source>
</evidence>
<evidence type="ECO:0000256" key="6">
    <source>
        <dbReference type="ARBA" id="ARBA00023055"/>
    </source>
</evidence>
<evidence type="ECO:0000256" key="10">
    <source>
        <dbReference type="ARBA" id="ARBA00077188"/>
    </source>
</evidence>
<evidence type="ECO:0000256" key="1">
    <source>
        <dbReference type="ARBA" id="ARBA00004496"/>
    </source>
</evidence>
<evidence type="ECO:0000256" key="7">
    <source>
        <dbReference type="ARBA" id="ARBA00023121"/>
    </source>
</evidence>
<keyword evidence="5" id="KW-0007">Acetylation</keyword>
<dbReference type="InterPro" id="IPR023393">
    <property type="entry name" value="START-like_dom_sf"/>
</dbReference>
<keyword evidence="6" id="KW-0445">Lipid transport</keyword>
<evidence type="ECO:0000313" key="15">
    <source>
        <dbReference type="Proteomes" id="UP001152320"/>
    </source>
</evidence>
<comment type="caution">
    <text evidence="14">The sequence shown here is derived from an EMBL/GenBank/DDBJ whole genome shotgun (WGS) entry which is preliminary data.</text>
</comment>
<dbReference type="AlphaFoldDB" id="A0A9Q0YPI6"/>
<keyword evidence="3" id="KW-0963">Cytoplasm</keyword>
<evidence type="ECO:0000256" key="3">
    <source>
        <dbReference type="ARBA" id="ARBA00022490"/>
    </source>
</evidence>
<name>A0A9Q0YPI6_HOLLE</name>
<dbReference type="InterPro" id="IPR002913">
    <property type="entry name" value="START_lipid-bd_dom"/>
</dbReference>
<dbReference type="PANTHER" id="PTHR19308">
    <property type="entry name" value="PHOSPHATIDYLCHOLINE TRANSFER PROTEIN"/>
    <property type="match status" value="1"/>
</dbReference>
<feature type="compositionally biased region" description="Basic and acidic residues" evidence="12">
    <location>
        <begin position="365"/>
        <end position="380"/>
    </location>
</feature>
<dbReference type="GO" id="GO:0006869">
    <property type="term" value="P:lipid transport"/>
    <property type="evidence" value="ECO:0007669"/>
    <property type="project" value="UniProtKB-KW"/>
</dbReference>
<reference evidence="14" key="1">
    <citation type="submission" date="2021-10" db="EMBL/GenBank/DDBJ databases">
        <title>Tropical sea cucumber genome reveals ecological adaptation and Cuvierian tubules defense mechanism.</title>
        <authorList>
            <person name="Chen T."/>
        </authorList>
    </citation>
    <scope>NUCLEOTIDE SEQUENCE</scope>
    <source>
        <strain evidence="14">Nanhai2018</strain>
        <tissue evidence="14">Muscle</tissue>
    </source>
</reference>
<dbReference type="PROSITE" id="PS50848">
    <property type="entry name" value="START"/>
    <property type="match status" value="1"/>
</dbReference>
<dbReference type="GO" id="GO:0005829">
    <property type="term" value="C:cytosol"/>
    <property type="evidence" value="ECO:0007669"/>
    <property type="project" value="UniProtKB-ARBA"/>
</dbReference>
<comment type="subcellular location">
    <subcellularLocation>
        <location evidence="1">Cytoplasm</location>
    </subcellularLocation>
</comment>
<evidence type="ECO:0000256" key="12">
    <source>
        <dbReference type="SAM" id="MobiDB-lite"/>
    </source>
</evidence>
<evidence type="ECO:0000256" key="4">
    <source>
        <dbReference type="ARBA" id="ARBA00022553"/>
    </source>
</evidence>
<dbReference type="Proteomes" id="UP001152320">
    <property type="component" value="Chromosome 17"/>
</dbReference>
<dbReference type="GO" id="GO:0008289">
    <property type="term" value="F:lipid binding"/>
    <property type="evidence" value="ECO:0007669"/>
    <property type="project" value="UniProtKB-KW"/>
</dbReference>
<keyword evidence="4" id="KW-0597">Phosphoprotein</keyword>
<dbReference type="Gene3D" id="3.30.530.20">
    <property type="match status" value="1"/>
</dbReference>